<name>A0AAF0WQ13_DAUCS</name>
<dbReference type="Proteomes" id="UP000077755">
    <property type="component" value="Chromosome 3"/>
</dbReference>
<feature type="region of interest" description="Disordered" evidence="1">
    <location>
        <begin position="50"/>
        <end position="76"/>
    </location>
</feature>
<sequence>MHLILMSHHAQYEQFIVSYNTRKDKWTLNELISHCVQEEDMLKCDKTESAHVATTSKVNNRKRTKDKESAGETVTA</sequence>
<evidence type="ECO:0000256" key="1">
    <source>
        <dbReference type="SAM" id="MobiDB-lite"/>
    </source>
</evidence>
<protein>
    <submittedName>
        <fullName evidence="2">Uncharacterized protein</fullName>
    </submittedName>
</protein>
<organism evidence="2 3">
    <name type="scientific">Daucus carota subsp. sativus</name>
    <name type="common">Carrot</name>
    <dbReference type="NCBI Taxonomy" id="79200"/>
    <lineage>
        <taxon>Eukaryota</taxon>
        <taxon>Viridiplantae</taxon>
        <taxon>Streptophyta</taxon>
        <taxon>Embryophyta</taxon>
        <taxon>Tracheophyta</taxon>
        <taxon>Spermatophyta</taxon>
        <taxon>Magnoliopsida</taxon>
        <taxon>eudicotyledons</taxon>
        <taxon>Gunneridae</taxon>
        <taxon>Pentapetalae</taxon>
        <taxon>asterids</taxon>
        <taxon>campanulids</taxon>
        <taxon>Apiales</taxon>
        <taxon>Apiaceae</taxon>
        <taxon>Apioideae</taxon>
        <taxon>Scandiceae</taxon>
        <taxon>Daucinae</taxon>
        <taxon>Daucus</taxon>
        <taxon>Daucus sect. Daucus</taxon>
    </lineage>
</organism>
<gene>
    <name evidence="2" type="ORF">DCAR_0311879</name>
</gene>
<dbReference type="EMBL" id="CP093345">
    <property type="protein sequence ID" value="WOG92606.1"/>
    <property type="molecule type" value="Genomic_DNA"/>
</dbReference>
<evidence type="ECO:0000313" key="2">
    <source>
        <dbReference type="EMBL" id="WOG92606.1"/>
    </source>
</evidence>
<accession>A0AAF0WQ13</accession>
<dbReference type="AlphaFoldDB" id="A0AAF0WQ13"/>
<evidence type="ECO:0000313" key="3">
    <source>
        <dbReference type="Proteomes" id="UP000077755"/>
    </source>
</evidence>
<reference evidence="2" key="2">
    <citation type="submission" date="2022-03" db="EMBL/GenBank/DDBJ databases">
        <title>Draft title - Genomic analysis of global carrot germplasm unveils the trajectory of domestication and the origin of high carotenoid orange carrot.</title>
        <authorList>
            <person name="Iorizzo M."/>
            <person name="Ellison S."/>
            <person name="Senalik D."/>
            <person name="Macko-Podgorni A."/>
            <person name="Grzebelus D."/>
            <person name="Bostan H."/>
            <person name="Rolling W."/>
            <person name="Curaba J."/>
            <person name="Simon P."/>
        </authorList>
    </citation>
    <scope>NUCLEOTIDE SEQUENCE</scope>
    <source>
        <tissue evidence="2">Leaf</tissue>
    </source>
</reference>
<proteinExistence type="predicted"/>
<keyword evidence="3" id="KW-1185">Reference proteome</keyword>
<reference evidence="2" key="1">
    <citation type="journal article" date="2016" name="Nat. Genet.">
        <title>A high-quality carrot genome assembly provides new insights into carotenoid accumulation and asterid genome evolution.</title>
        <authorList>
            <person name="Iorizzo M."/>
            <person name="Ellison S."/>
            <person name="Senalik D."/>
            <person name="Zeng P."/>
            <person name="Satapoomin P."/>
            <person name="Huang J."/>
            <person name="Bowman M."/>
            <person name="Iovene M."/>
            <person name="Sanseverino W."/>
            <person name="Cavagnaro P."/>
            <person name="Yildiz M."/>
            <person name="Macko-Podgorni A."/>
            <person name="Moranska E."/>
            <person name="Grzebelus E."/>
            <person name="Grzebelus D."/>
            <person name="Ashrafi H."/>
            <person name="Zheng Z."/>
            <person name="Cheng S."/>
            <person name="Spooner D."/>
            <person name="Van Deynze A."/>
            <person name="Simon P."/>
        </authorList>
    </citation>
    <scope>NUCLEOTIDE SEQUENCE</scope>
    <source>
        <tissue evidence="2">Leaf</tissue>
    </source>
</reference>